<accession>A0ACD3SNW9</accession>
<protein>
    <submittedName>
        <fullName evidence="1">LexA family transcriptional regulator</fullName>
    </submittedName>
</protein>
<dbReference type="Proteomes" id="UP000004277">
    <property type="component" value="Unassembled WGS sequence"/>
</dbReference>
<evidence type="ECO:0000313" key="2">
    <source>
        <dbReference type="Proteomes" id="UP000004277"/>
    </source>
</evidence>
<sequence length="197" mass="21751">MHPADLSHYLGQLRDYYRAESIIPSTTQLGALWGVEARSWAHRIAVRLKEEGFLEDAPGNRLRPGPRFFERPLAGRVRAGLPEAAADAPADVVTIDSYLIDKPSDTVVFKVKGDSMIDAAIQDGDFVVIERRTTARIGEIVLAMVDDEFTLKYLAQDAAGYYLEAANAAYGPIRPARALEIYGVYIGLFRKAGRPRA</sequence>
<gene>
    <name evidence="1" type="ORF">MW7_010785</name>
</gene>
<reference evidence="1" key="1">
    <citation type="submission" date="2019-05" db="EMBL/GenBank/DDBJ databases">
        <title>Revised genome assembly of Burkholderiaceae (previously Ralstonia) sp. PBA.</title>
        <authorList>
            <person name="Gan H.M."/>
        </authorList>
    </citation>
    <scope>NUCLEOTIDE SEQUENCE</scope>
    <source>
        <strain evidence="1">PBA</strain>
    </source>
</reference>
<comment type="caution">
    <text evidence="1">The sequence shown here is derived from an EMBL/GenBank/DDBJ whole genome shotgun (WGS) entry which is preliminary data.</text>
</comment>
<dbReference type="EMBL" id="AKCV02000017">
    <property type="protein sequence ID" value="TMS57944.1"/>
    <property type="molecule type" value="Genomic_DNA"/>
</dbReference>
<organism evidence="1 2">
    <name type="scientific">Imbroritus primus</name>
    <dbReference type="NCBI Taxonomy" id="3058603"/>
    <lineage>
        <taxon>Bacteria</taxon>
        <taxon>Pseudomonadati</taxon>
        <taxon>Pseudomonadota</taxon>
        <taxon>Betaproteobacteria</taxon>
        <taxon>Burkholderiales</taxon>
        <taxon>Burkholderiaceae</taxon>
        <taxon>Imbroritus</taxon>
    </lineage>
</organism>
<keyword evidence="2" id="KW-1185">Reference proteome</keyword>
<name>A0ACD3SNW9_9BURK</name>
<proteinExistence type="predicted"/>
<evidence type="ECO:0000313" key="1">
    <source>
        <dbReference type="EMBL" id="TMS57944.1"/>
    </source>
</evidence>